<feature type="compositionally biased region" description="Polar residues" evidence="1">
    <location>
        <begin position="353"/>
        <end position="372"/>
    </location>
</feature>
<evidence type="ECO:0008006" key="4">
    <source>
        <dbReference type="Google" id="ProtNLM"/>
    </source>
</evidence>
<evidence type="ECO:0000313" key="3">
    <source>
        <dbReference type="Proteomes" id="UP000799766"/>
    </source>
</evidence>
<proteinExistence type="predicted"/>
<dbReference type="Proteomes" id="UP000799766">
    <property type="component" value="Unassembled WGS sequence"/>
</dbReference>
<dbReference type="OrthoDB" id="4760831at2759"/>
<protein>
    <recommendedName>
        <fullName evidence="4">Caspase domain-containing protein</fullName>
    </recommendedName>
</protein>
<dbReference type="AlphaFoldDB" id="A0A6A6P9N1"/>
<feature type="region of interest" description="Disordered" evidence="1">
    <location>
        <begin position="349"/>
        <end position="372"/>
    </location>
</feature>
<reference evidence="2" key="1">
    <citation type="journal article" date="2020" name="Stud. Mycol.">
        <title>101 Dothideomycetes genomes: a test case for predicting lifestyles and emergence of pathogens.</title>
        <authorList>
            <person name="Haridas S."/>
            <person name="Albert R."/>
            <person name="Binder M."/>
            <person name="Bloem J."/>
            <person name="Labutti K."/>
            <person name="Salamov A."/>
            <person name="Andreopoulos B."/>
            <person name="Baker S."/>
            <person name="Barry K."/>
            <person name="Bills G."/>
            <person name="Bluhm B."/>
            <person name="Cannon C."/>
            <person name="Castanera R."/>
            <person name="Culley D."/>
            <person name="Daum C."/>
            <person name="Ezra D."/>
            <person name="Gonzalez J."/>
            <person name="Henrissat B."/>
            <person name="Kuo A."/>
            <person name="Liang C."/>
            <person name="Lipzen A."/>
            <person name="Lutzoni F."/>
            <person name="Magnuson J."/>
            <person name="Mondo S."/>
            <person name="Nolan M."/>
            <person name="Ohm R."/>
            <person name="Pangilinan J."/>
            <person name="Park H.-J."/>
            <person name="Ramirez L."/>
            <person name="Alfaro M."/>
            <person name="Sun H."/>
            <person name="Tritt A."/>
            <person name="Yoshinaga Y."/>
            <person name="Zwiers L.-H."/>
            <person name="Turgeon B."/>
            <person name="Goodwin S."/>
            <person name="Spatafora J."/>
            <person name="Crous P."/>
            <person name="Grigoriev I."/>
        </authorList>
    </citation>
    <scope>NUCLEOTIDE SEQUENCE</scope>
    <source>
        <strain evidence="2">ATCC 16933</strain>
    </source>
</reference>
<name>A0A6A6P9N1_9PEZI</name>
<feature type="compositionally biased region" description="Polar residues" evidence="1">
    <location>
        <begin position="1"/>
        <end position="10"/>
    </location>
</feature>
<organism evidence="2 3">
    <name type="scientific">Lineolata rhizophorae</name>
    <dbReference type="NCBI Taxonomy" id="578093"/>
    <lineage>
        <taxon>Eukaryota</taxon>
        <taxon>Fungi</taxon>
        <taxon>Dikarya</taxon>
        <taxon>Ascomycota</taxon>
        <taxon>Pezizomycotina</taxon>
        <taxon>Dothideomycetes</taxon>
        <taxon>Dothideomycetes incertae sedis</taxon>
        <taxon>Lineolatales</taxon>
        <taxon>Lineolataceae</taxon>
        <taxon>Lineolata</taxon>
    </lineage>
</organism>
<sequence>MATSTATRESPQTKRRRLTEFDRHHESSRVLFNKTISGCYHNGHAEYDEVGVLLITWEDDDLYSSKFRYKTSTYEIPSDRSMTGLNRAIADFAYLFDSPHKLMMLYYGGHAQWVEEKLVLFANQTSGEPSAFFEDAIHSLNLSETDIFLVVDCCFAARAFSRRECGKKKCELLSSTGPEGRALAPRFKGSFTRVLIESLESLLEAHPKGFATSMLYRDVYFRQMGKRKPFLFDQSRVDYGKIWLRPMNRPQNDNAVPRTDGGDVSDGSNARSQPKAAIDLRLQLNNVPNHQEINHLAKSLQYLPHVREIQFQGLSAPGAQLQEFMRGLRQAQLLRPLVARLRRKLAERRLREQSQANGSTPHGTDLSSSSRLQMEPRQTPLYDWSEAVMQWSDDAHASANVGSNILQISANETTISQRYLLGFILQLDKLRLAQVRTLDEFAFHR</sequence>
<accession>A0A6A6P9N1</accession>
<dbReference type="EMBL" id="MU001673">
    <property type="protein sequence ID" value="KAF2460691.1"/>
    <property type="molecule type" value="Genomic_DNA"/>
</dbReference>
<evidence type="ECO:0000313" key="2">
    <source>
        <dbReference type="EMBL" id="KAF2460691.1"/>
    </source>
</evidence>
<keyword evidence="3" id="KW-1185">Reference proteome</keyword>
<feature type="region of interest" description="Disordered" evidence="1">
    <location>
        <begin position="248"/>
        <end position="272"/>
    </location>
</feature>
<evidence type="ECO:0000256" key="1">
    <source>
        <dbReference type="SAM" id="MobiDB-lite"/>
    </source>
</evidence>
<gene>
    <name evidence="2" type="ORF">BDY21DRAFT_361601</name>
</gene>
<feature type="region of interest" description="Disordered" evidence="1">
    <location>
        <begin position="1"/>
        <end position="20"/>
    </location>
</feature>